<keyword evidence="5" id="KW-1185">Reference proteome</keyword>
<feature type="domain" description="CCHC-type" evidence="3">
    <location>
        <begin position="331"/>
        <end position="345"/>
    </location>
</feature>
<evidence type="ECO:0000256" key="2">
    <source>
        <dbReference type="SAM" id="MobiDB-lite"/>
    </source>
</evidence>
<feature type="region of interest" description="Disordered" evidence="2">
    <location>
        <begin position="269"/>
        <end position="328"/>
    </location>
</feature>
<dbReference type="Proteomes" id="UP001590950">
    <property type="component" value="Unassembled WGS sequence"/>
</dbReference>
<evidence type="ECO:0000313" key="5">
    <source>
        <dbReference type="Proteomes" id="UP001590950"/>
    </source>
</evidence>
<evidence type="ECO:0000313" key="4">
    <source>
        <dbReference type="EMBL" id="KAL2039389.1"/>
    </source>
</evidence>
<evidence type="ECO:0000259" key="3">
    <source>
        <dbReference type="PROSITE" id="PS50158"/>
    </source>
</evidence>
<dbReference type="InterPro" id="IPR032567">
    <property type="entry name" value="RTL1-rel"/>
</dbReference>
<name>A0ABR4A0C2_9LECA</name>
<evidence type="ECO:0000256" key="1">
    <source>
        <dbReference type="PROSITE-ProRule" id="PRU00047"/>
    </source>
</evidence>
<dbReference type="InterPro" id="IPR001878">
    <property type="entry name" value="Znf_CCHC"/>
</dbReference>
<comment type="caution">
    <text evidence="4">The sequence shown here is derived from an EMBL/GenBank/DDBJ whole genome shotgun (WGS) entry which is preliminary data.</text>
</comment>
<feature type="region of interest" description="Disordered" evidence="2">
    <location>
        <begin position="1"/>
        <end position="74"/>
    </location>
</feature>
<proteinExistence type="predicted"/>
<dbReference type="InterPro" id="IPR036875">
    <property type="entry name" value="Znf_CCHC_sf"/>
</dbReference>
<reference evidence="4 5" key="1">
    <citation type="submission" date="2024-09" db="EMBL/GenBank/DDBJ databases">
        <title>Rethinking Asexuality: The Enigmatic Case of Functional Sexual Genes in Lepraria (Stereocaulaceae).</title>
        <authorList>
            <person name="Doellman M."/>
            <person name="Sun Y."/>
            <person name="Barcenas-Pena A."/>
            <person name="Lumbsch H.T."/>
            <person name="Grewe F."/>
        </authorList>
    </citation>
    <scope>NUCLEOTIDE SEQUENCE [LARGE SCALE GENOMIC DNA]</scope>
    <source>
        <strain evidence="4 5">Mercado 3170</strain>
    </source>
</reference>
<dbReference type="SUPFAM" id="SSF57756">
    <property type="entry name" value="Retrovirus zinc finger-like domains"/>
    <property type="match status" value="1"/>
</dbReference>
<keyword evidence="1" id="KW-0863">Zinc-finger</keyword>
<feature type="compositionally biased region" description="Basic and acidic residues" evidence="2">
    <location>
        <begin position="50"/>
        <end position="65"/>
    </location>
</feature>
<dbReference type="EMBL" id="JBEFKJ010000026">
    <property type="protein sequence ID" value="KAL2039389.1"/>
    <property type="molecule type" value="Genomic_DNA"/>
</dbReference>
<gene>
    <name evidence="4" type="ORF">N7G274_008057</name>
</gene>
<dbReference type="Pfam" id="PF00098">
    <property type="entry name" value="zf-CCHC"/>
    <property type="match status" value="1"/>
</dbReference>
<keyword evidence="1" id="KW-0862">Zinc</keyword>
<dbReference type="PANTHER" id="PTHR15503">
    <property type="entry name" value="LDOC1 RELATED"/>
    <property type="match status" value="1"/>
</dbReference>
<dbReference type="Gene3D" id="4.10.60.10">
    <property type="entry name" value="Zinc finger, CCHC-type"/>
    <property type="match status" value="1"/>
</dbReference>
<sequence length="390" mass="43814">MTRQARLSEEPEAGSGTELQRSDNAQTADSSDQTLPPQTLQQRIAQLEAENDRLTKEKQSRELEGRNQPLQPRAEIDTEEFEGLSEHAAPSGLRTARTLRPEKKIRPYYGNSEGEHIRWFADAEITFLLSPDYFTTEKAKILYCMQSLEGDPATQWRQYFRKDRVDEYSFEDFARFLLDLVADPVNRRLLAYDRYFNTKQQPGQKASAFKAYLEELEAHIIPLPEEFRVNSFLSRLRPELKSKIVSTGNVPTTRESLLALAMMQEKNLERYQPTPRSSGKGKALEERVSGAPTGSAGGSALEGRPRGSKRRRTSISHPAPQADSGHRNGSCYLCGQTGHWKPECPHKDDPSFVPVGFVRSKKKPRPAASKPAGGGKTSRSLGATFTSRDK</sequence>
<accession>A0ABR4A0C2</accession>
<feature type="region of interest" description="Disordered" evidence="2">
    <location>
        <begin position="343"/>
        <end position="390"/>
    </location>
</feature>
<feature type="compositionally biased region" description="Polar residues" evidence="2">
    <location>
        <begin position="377"/>
        <end position="390"/>
    </location>
</feature>
<keyword evidence="1" id="KW-0479">Metal-binding</keyword>
<dbReference type="PANTHER" id="PTHR15503:SF22">
    <property type="entry name" value="TRANSPOSON TY3-I GAG POLYPROTEIN"/>
    <property type="match status" value="1"/>
</dbReference>
<dbReference type="PROSITE" id="PS50158">
    <property type="entry name" value="ZF_CCHC"/>
    <property type="match status" value="1"/>
</dbReference>
<dbReference type="SMART" id="SM00343">
    <property type="entry name" value="ZnF_C2HC"/>
    <property type="match status" value="1"/>
</dbReference>
<protein>
    <recommendedName>
        <fullName evidence="3">CCHC-type domain-containing protein</fullName>
    </recommendedName>
</protein>
<feature type="compositionally biased region" description="Polar residues" evidence="2">
    <location>
        <begin position="17"/>
        <end position="44"/>
    </location>
</feature>
<organism evidence="4 5">
    <name type="scientific">Stereocaulon virgatum</name>
    <dbReference type="NCBI Taxonomy" id="373712"/>
    <lineage>
        <taxon>Eukaryota</taxon>
        <taxon>Fungi</taxon>
        <taxon>Dikarya</taxon>
        <taxon>Ascomycota</taxon>
        <taxon>Pezizomycotina</taxon>
        <taxon>Lecanoromycetes</taxon>
        <taxon>OSLEUM clade</taxon>
        <taxon>Lecanoromycetidae</taxon>
        <taxon>Lecanorales</taxon>
        <taxon>Lecanorineae</taxon>
        <taxon>Stereocaulaceae</taxon>
        <taxon>Stereocaulon</taxon>
    </lineage>
</organism>